<dbReference type="Ensembl" id="ENSCSAVT00000007809.1">
    <property type="protein sequence ID" value="ENSCSAVP00000007709.1"/>
    <property type="gene ID" value="ENSCSAVG00000004610.1"/>
</dbReference>
<reference evidence="3" key="1">
    <citation type="submission" date="2003-08" db="EMBL/GenBank/DDBJ databases">
        <authorList>
            <person name="Birren B."/>
            <person name="Nusbaum C."/>
            <person name="Abebe A."/>
            <person name="Abouelleil A."/>
            <person name="Adekoya E."/>
            <person name="Ait-zahra M."/>
            <person name="Allen N."/>
            <person name="Allen T."/>
            <person name="An P."/>
            <person name="Anderson M."/>
            <person name="Anderson S."/>
            <person name="Arachchi H."/>
            <person name="Armbruster J."/>
            <person name="Bachantsang P."/>
            <person name="Baldwin J."/>
            <person name="Barry A."/>
            <person name="Bayul T."/>
            <person name="Blitshsteyn B."/>
            <person name="Bloom T."/>
            <person name="Blye J."/>
            <person name="Boguslavskiy L."/>
            <person name="Borowsky M."/>
            <person name="Boukhgalter B."/>
            <person name="Brunache A."/>
            <person name="Butler J."/>
            <person name="Calixte N."/>
            <person name="Calvo S."/>
            <person name="Camarata J."/>
            <person name="Campo K."/>
            <person name="Chang J."/>
            <person name="Cheshatsang Y."/>
            <person name="Citroen M."/>
            <person name="Collymore A."/>
            <person name="Considine T."/>
            <person name="Cook A."/>
            <person name="Cooke P."/>
            <person name="Corum B."/>
            <person name="Cuomo C."/>
            <person name="David R."/>
            <person name="Dawoe T."/>
            <person name="Degray S."/>
            <person name="Dodge S."/>
            <person name="Dooley K."/>
            <person name="Dorje P."/>
            <person name="Dorjee K."/>
            <person name="Dorris L."/>
            <person name="Duffey N."/>
            <person name="Dupes A."/>
            <person name="Elkins T."/>
            <person name="Engels R."/>
            <person name="Erickson J."/>
            <person name="Farina A."/>
            <person name="Faro S."/>
            <person name="Ferreira P."/>
            <person name="Fischer H."/>
            <person name="Fitzgerald M."/>
            <person name="Foley K."/>
            <person name="Gage D."/>
            <person name="Galagan J."/>
            <person name="Gearin G."/>
            <person name="Gnerre S."/>
            <person name="Gnirke A."/>
            <person name="Goyette A."/>
            <person name="Graham J."/>
            <person name="Grandbois E."/>
            <person name="Gyaltsen K."/>
            <person name="Hafez N."/>
            <person name="Hagopian D."/>
            <person name="Hagos B."/>
            <person name="Hall J."/>
            <person name="Hatcher B."/>
            <person name="Heller A."/>
            <person name="Higgins H."/>
            <person name="Honan T."/>
            <person name="Horn A."/>
            <person name="Houde N."/>
            <person name="Hughes L."/>
            <person name="Hulme W."/>
            <person name="Husby E."/>
            <person name="Iliev I."/>
            <person name="Jaffe D."/>
            <person name="Jones C."/>
            <person name="Kamal M."/>
            <person name="Kamat A."/>
            <person name="Kamvysselis M."/>
            <person name="Karlsson E."/>
            <person name="Kells C."/>
            <person name="Kieu A."/>
            <person name="Kisner P."/>
            <person name="Kodira C."/>
            <person name="Kulbokas E."/>
            <person name="Labutti K."/>
            <person name="Lama D."/>
            <person name="Landers T."/>
            <person name="Leger J."/>
            <person name="Levine S."/>
            <person name="Lewis D."/>
            <person name="Lewis T."/>
            <person name="Lindblad-toh K."/>
            <person name="Liu X."/>
            <person name="Lokyitsang T."/>
            <person name="Lokyitsang Y."/>
            <person name="Lucien O."/>
            <person name="Lui A."/>
            <person name="Ma L.J."/>
            <person name="Mabbitt R."/>
            <person name="Macdonald J."/>
            <person name="Maclean C."/>
            <person name="Major J."/>
            <person name="Manning J."/>
            <person name="Marabella R."/>
            <person name="Maru K."/>
            <person name="Matthews C."/>
            <person name="Mauceli E."/>
            <person name="Mccarthy M."/>
            <person name="Mcdonough S."/>
            <person name="Mcghee T."/>
            <person name="Meldrim J."/>
            <person name="Meneus L."/>
            <person name="Mesirov J."/>
            <person name="Mihalev A."/>
            <person name="Mihova T."/>
            <person name="Mikkelsen T."/>
            <person name="Mlenga V."/>
            <person name="Moru K."/>
            <person name="Mozes J."/>
            <person name="Mulrain L."/>
            <person name="Munson G."/>
            <person name="Naylor J."/>
            <person name="Newes C."/>
            <person name="Nguyen C."/>
            <person name="Nguyen N."/>
            <person name="Nguyen T."/>
            <person name="Nicol R."/>
            <person name="Nielsen C."/>
            <person name="Nizzari M."/>
            <person name="Norbu C."/>
            <person name="Norbu N."/>
            <person name="O'donnell P."/>
            <person name="Okoawo O."/>
            <person name="O'leary S."/>
            <person name="Omotosho B."/>
            <person name="O'neill K."/>
            <person name="Osman S."/>
            <person name="Parker S."/>
            <person name="Perrin D."/>
            <person name="Phunkhang P."/>
            <person name="Piqani B."/>
            <person name="Purcell S."/>
            <person name="Rachupka T."/>
            <person name="Ramasamy U."/>
            <person name="Rameau R."/>
            <person name="Ray V."/>
            <person name="Raymond C."/>
            <person name="Retta R."/>
            <person name="Richardson S."/>
            <person name="Rise C."/>
            <person name="Rodriguez J."/>
            <person name="Rogers J."/>
            <person name="Rogov P."/>
            <person name="Rutman M."/>
            <person name="Schupbach R."/>
            <person name="Seaman C."/>
            <person name="Settipalli S."/>
            <person name="Sharpe T."/>
            <person name="Sheridan J."/>
            <person name="Sherpa N."/>
            <person name="Shi J."/>
            <person name="Smirnov S."/>
            <person name="Smith C."/>
            <person name="Sougnez C."/>
            <person name="Spencer B."/>
            <person name="Stalker J."/>
            <person name="Stange-thomann N."/>
            <person name="Stavropoulos S."/>
            <person name="Stetson K."/>
            <person name="Stone C."/>
            <person name="Stone S."/>
            <person name="Stubbs M."/>
            <person name="Talamas J."/>
            <person name="Tchuinga P."/>
            <person name="Tenzing P."/>
            <person name="Tesfaye S."/>
            <person name="Theodore J."/>
            <person name="Thoulutsang Y."/>
            <person name="Topham K."/>
            <person name="Towey S."/>
            <person name="Tsamla T."/>
            <person name="Tsomo N."/>
            <person name="Vallee D."/>
            <person name="Vassiliev H."/>
            <person name="Venkataraman V."/>
            <person name="Vinson J."/>
            <person name="Vo A."/>
            <person name="Wade C."/>
            <person name="Wang S."/>
            <person name="Wangchuk T."/>
            <person name="Wangdi T."/>
            <person name="Whittaker C."/>
            <person name="Wilkinson J."/>
            <person name="Wu Y."/>
            <person name="Wyman D."/>
            <person name="Yadav S."/>
            <person name="Yang S."/>
            <person name="Yang X."/>
            <person name="Yeager S."/>
            <person name="Yee E."/>
            <person name="Young G."/>
            <person name="Zainoun J."/>
            <person name="Zembeck L."/>
            <person name="Zimmer A."/>
            <person name="Zody M."/>
            <person name="Lander E."/>
        </authorList>
    </citation>
    <scope>NUCLEOTIDE SEQUENCE [LARGE SCALE GENOMIC DNA]</scope>
</reference>
<proteinExistence type="predicted"/>
<evidence type="ECO:0000313" key="3">
    <source>
        <dbReference type="Proteomes" id="UP000007875"/>
    </source>
</evidence>
<reference evidence="2" key="3">
    <citation type="submission" date="2025-09" db="UniProtKB">
        <authorList>
            <consortium name="Ensembl"/>
        </authorList>
    </citation>
    <scope>IDENTIFICATION</scope>
</reference>
<dbReference type="Pfam" id="PF24536">
    <property type="entry name" value="NXPE4_C"/>
    <property type="match status" value="1"/>
</dbReference>
<accession>H2YQV1</accession>
<dbReference type="InParanoid" id="H2YQV1"/>
<organism evidence="2 3">
    <name type="scientific">Ciona savignyi</name>
    <name type="common">Pacific transparent sea squirt</name>
    <dbReference type="NCBI Taxonomy" id="51511"/>
    <lineage>
        <taxon>Eukaryota</taxon>
        <taxon>Metazoa</taxon>
        <taxon>Chordata</taxon>
        <taxon>Tunicata</taxon>
        <taxon>Ascidiacea</taxon>
        <taxon>Phlebobranchia</taxon>
        <taxon>Cionidae</taxon>
        <taxon>Ciona</taxon>
    </lineage>
</organism>
<name>H2YQV1_CIOSA</name>
<feature type="domain" description="NXPE C-terminal" evidence="1">
    <location>
        <begin position="268"/>
        <end position="484"/>
    </location>
</feature>
<dbReference type="OMA" id="HRIMSIR"/>
<dbReference type="InterPro" id="IPR057106">
    <property type="entry name" value="NXPE4_C"/>
</dbReference>
<protein>
    <recommendedName>
        <fullName evidence="1">NXPE C-terminal domain-containing protein</fullName>
    </recommendedName>
</protein>
<dbReference type="PANTHER" id="PTHR16165">
    <property type="entry name" value="NXPE FAMILY MEMBER"/>
    <property type="match status" value="1"/>
</dbReference>
<sequence length="484" mass="54966">KKLTDWRVFFPKLSDALDRFERLNPSHDEQAFTSPTSTEVVLAAGTTYIIGDTFKATIYAKDRQGRPKAFGGDFFRARLIRDKSAGPFTDGIPCVVTDHWNGTYSVSAPLVQAAGFTLEVILVTSLEGISRLVQFTSTRRELGYNYVADLESGEKVRCNVDMFKTTETCDYSNPRNEEPWFCIKPPSGVCSPIKNVVFGALPDEEPREDFKDNLKAKYETMTSIKGSGVSILVAPDNTTTSTASVLEDCVVKNRKHIRPNGYMWDGRWTSLTCANSLQTVQETEACLRNKVVYFFGDSTIRMYSFLLGNHLKLQFVGPDSGHIWQNPKTLYNEATNITTYYRAHGPPLQNPGGPETRPYISDSLDGIRVAGKDTFIILNVGAHLHKFAPSIYIHRMEGIRDAVLRLLKRYPDTRFIYRGLDVLSSPLEWYFYRYDVIVREIFKGIDNFMFLDFWDLTTVIPQNDYHPPTQLTDIKSLVLFDFLC</sequence>
<evidence type="ECO:0000313" key="2">
    <source>
        <dbReference type="Ensembl" id="ENSCSAVP00000007709.1"/>
    </source>
</evidence>
<dbReference type="GeneTree" id="ENSGT00950000182866"/>
<keyword evidence="3" id="KW-1185">Reference proteome</keyword>
<dbReference type="AlphaFoldDB" id="H2YQV1"/>
<dbReference type="HOGENOM" id="CLU_031119_2_0_1"/>
<dbReference type="PANTHER" id="PTHR16165:SF5">
    <property type="entry name" value="NXPE FAMILY MEMBER 3"/>
    <property type="match status" value="1"/>
</dbReference>
<evidence type="ECO:0000259" key="1">
    <source>
        <dbReference type="Pfam" id="PF24536"/>
    </source>
</evidence>
<dbReference type="Proteomes" id="UP000007875">
    <property type="component" value="Unassembled WGS sequence"/>
</dbReference>
<reference evidence="2" key="2">
    <citation type="submission" date="2025-08" db="UniProtKB">
        <authorList>
            <consortium name="Ensembl"/>
        </authorList>
    </citation>
    <scope>IDENTIFICATION</scope>
</reference>